<evidence type="ECO:0000313" key="2">
    <source>
        <dbReference type="EMBL" id="KUJ16053.1"/>
    </source>
</evidence>
<dbReference type="SUPFAM" id="SSF53335">
    <property type="entry name" value="S-adenosyl-L-methionine-dependent methyltransferases"/>
    <property type="match status" value="1"/>
</dbReference>
<name>A0A194X7B2_MOLSC</name>
<dbReference type="RefSeq" id="XP_018070408.1">
    <property type="nucleotide sequence ID" value="XM_018211998.1"/>
</dbReference>
<keyword evidence="3" id="KW-1185">Reference proteome</keyword>
<dbReference type="PANTHER" id="PTHR43591">
    <property type="entry name" value="METHYLTRANSFERASE"/>
    <property type="match status" value="1"/>
</dbReference>
<dbReference type="EMBL" id="KQ947417">
    <property type="protein sequence ID" value="KUJ16053.1"/>
    <property type="molecule type" value="Genomic_DNA"/>
</dbReference>
<dbReference type="AlphaFoldDB" id="A0A194X7B2"/>
<keyword evidence="2" id="KW-0489">Methyltransferase</keyword>
<feature type="compositionally biased region" description="Low complexity" evidence="1">
    <location>
        <begin position="1"/>
        <end position="40"/>
    </location>
</feature>
<dbReference type="CDD" id="cd02440">
    <property type="entry name" value="AdoMet_MTases"/>
    <property type="match status" value="1"/>
</dbReference>
<organism evidence="2 3">
    <name type="scientific">Mollisia scopiformis</name>
    <name type="common">Conifer needle endophyte fungus</name>
    <name type="synonym">Phialocephala scopiformis</name>
    <dbReference type="NCBI Taxonomy" id="149040"/>
    <lineage>
        <taxon>Eukaryota</taxon>
        <taxon>Fungi</taxon>
        <taxon>Dikarya</taxon>
        <taxon>Ascomycota</taxon>
        <taxon>Pezizomycotina</taxon>
        <taxon>Leotiomycetes</taxon>
        <taxon>Helotiales</taxon>
        <taxon>Mollisiaceae</taxon>
        <taxon>Mollisia</taxon>
    </lineage>
</organism>
<proteinExistence type="predicted"/>
<feature type="compositionally biased region" description="Acidic residues" evidence="1">
    <location>
        <begin position="68"/>
        <end position="81"/>
    </location>
</feature>
<reference evidence="2 3" key="1">
    <citation type="submission" date="2015-10" db="EMBL/GenBank/DDBJ databases">
        <title>Full genome of DAOMC 229536 Phialocephala scopiformis, a fungal endophyte of spruce producing the potent anti-insectan compound rugulosin.</title>
        <authorList>
            <consortium name="DOE Joint Genome Institute"/>
            <person name="Walker A.K."/>
            <person name="Frasz S.L."/>
            <person name="Seifert K.A."/>
            <person name="Miller J.D."/>
            <person name="Mondo S.J."/>
            <person name="Labutti K."/>
            <person name="Lipzen A."/>
            <person name="Dockter R."/>
            <person name="Kennedy M."/>
            <person name="Grigoriev I.V."/>
            <person name="Spatafora J.W."/>
        </authorList>
    </citation>
    <scope>NUCLEOTIDE SEQUENCE [LARGE SCALE GENOMIC DNA]</scope>
    <source>
        <strain evidence="2 3">CBS 120377</strain>
    </source>
</reference>
<dbReference type="InterPro" id="IPR029063">
    <property type="entry name" value="SAM-dependent_MTases_sf"/>
</dbReference>
<evidence type="ECO:0000313" key="3">
    <source>
        <dbReference type="Proteomes" id="UP000070700"/>
    </source>
</evidence>
<feature type="region of interest" description="Disordered" evidence="1">
    <location>
        <begin position="1"/>
        <end position="92"/>
    </location>
</feature>
<dbReference type="Proteomes" id="UP000070700">
    <property type="component" value="Unassembled WGS sequence"/>
</dbReference>
<dbReference type="Gene3D" id="3.40.50.150">
    <property type="entry name" value="Vaccinia Virus protein VP39"/>
    <property type="match status" value="1"/>
</dbReference>
<dbReference type="GO" id="GO:0032259">
    <property type="term" value="P:methylation"/>
    <property type="evidence" value="ECO:0007669"/>
    <property type="project" value="UniProtKB-KW"/>
</dbReference>
<dbReference type="OrthoDB" id="2013972at2759"/>
<sequence>MSEQATSPAETAPPAEQHQTQTQTQTQTQAPEPSVPSKPESPAKETEPQGADPSSHPPQPTPNPILEADPDNENDPLDEGYADPSSASAASTSLTSSIYRYEYANGRRYNGFRSGAYPLPNDEEEQDRLDLLHHIFRLLLDGGLVSAPIGANPQRVLDIGTGTGIWAIDFADEYPSAHVIGTDISPIQPAWVPPNANFYIDDVESEWVYRADEAFDYIHCRGMGGSVQDWDRLCGQAYEHLKPGGWLEFQEPEAWMTSDDESKERVHGLNQWQTLVNEAARKFGKEIDLAPSHAQRMIDAGFVDVKEEIYKVPIGPWPKDPKLKEVGRYQLLHVTLGIEPYTFGFVGKILKWEDNECRVLTAKALQDVRNKGNHLYVRFFFVRGRKPEA</sequence>
<protein>
    <submittedName>
        <fullName evidence="2">Methyltransferase</fullName>
    </submittedName>
</protein>
<dbReference type="PANTHER" id="PTHR43591:SF10">
    <property type="entry name" value="ABC TRANSMEMBRANE TYPE-1 DOMAIN-CONTAINING PROTEIN-RELATED"/>
    <property type="match status" value="1"/>
</dbReference>
<gene>
    <name evidence="2" type="ORF">LY89DRAFT_648183</name>
</gene>
<dbReference type="GeneID" id="28821724"/>
<dbReference type="GO" id="GO:0008168">
    <property type="term" value="F:methyltransferase activity"/>
    <property type="evidence" value="ECO:0007669"/>
    <property type="project" value="UniProtKB-KW"/>
</dbReference>
<dbReference type="Pfam" id="PF13489">
    <property type="entry name" value="Methyltransf_23"/>
    <property type="match status" value="1"/>
</dbReference>
<keyword evidence="2" id="KW-0808">Transferase</keyword>
<dbReference type="KEGG" id="psco:LY89DRAFT_648183"/>
<dbReference type="InParanoid" id="A0A194X7B2"/>
<evidence type="ECO:0000256" key="1">
    <source>
        <dbReference type="SAM" id="MobiDB-lite"/>
    </source>
</evidence>
<accession>A0A194X7B2</accession>